<comment type="caution">
    <text evidence="2">The sequence shown here is derived from an EMBL/GenBank/DDBJ whole genome shotgun (WGS) entry which is preliminary data.</text>
</comment>
<reference evidence="2" key="1">
    <citation type="submission" date="2020-08" db="EMBL/GenBank/DDBJ databases">
        <title>Genome public.</title>
        <authorList>
            <person name="Liu C."/>
            <person name="Sun Q."/>
        </authorList>
    </citation>
    <scope>NUCLEOTIDE SEQUENCE</scope>
    <source>
        <strain evidence="2">NSJ-42</strain>
    </source>
</reference>
<dbReference type="PANTHER" id="PTHR42924">
    <property type="entry name" value="EXONUCLEASE"/>
    <property type="match status" value="1"/>
</dbReference>
<dbReference type="GO" id="GO:0004534">
    <property type="term" value="F:5'-3' RNA exonuclease activity"/>
    <property type="evidence" value="ECO:0007669"/>
    <property type="project" value="TreeGrafter"/>
</dbReference>
<dbReference type="Gene3D" id="1.10.150.650">
    <property type="match status" value="1"/>
</dbReference>
<dbReference type="InterPro" id="IPR004013">
    <property type="entry name" value="PHP_dom"/>
</dbReference>
<dbReference type="CDD" id="cd07438">
    <property type="entry name" value="PHP_HisPPase_AMP"/>
    <property type="match status" value="1"/>
</dbReference>
<dbReference type="InterPro" id="IPR016195">
    <property type="entry name" value="Pol/histidinol_Pase-like"/>
</dbReference>
<dbReference type="Pfam" id="PF02811">
    <property type="entry name" value="PHP"/>
    <property type="match status" value="1"/>
</dbReference>
<keyword evidence="3" id="KW-1185">Reference proteome</keyword>
<dbReference type="InterPro" id="IPR003141">
    <property type="entry name" value="Pol/His_phosphatase_N"/>
</dbReference>
<dbReference type="SUPFAM" id="SSF89550">
    <property type="entry name" value="PHP domain-like"/>
    <property type="match status" value="1"/>
</dbReference>
<evidence type="ECO:0000313" key="2">
    <source>
        <dbReference type="EMBL" id="MBC5639100.1"/>
    </source>
</evidence>
<dbReference type="PANTHER" id="PTHR42924:SF3">
    <property type="entry name" value="POLYMERASE_HISTIDINOL PHOSPHATASE N-TERMINAL DOMAIN-CONTAINING PROTEIN"/>
    <property type="match status" value="1"/>
</dbReference>
<dbReference type="AlphaFoldDB" id="A0A8I0DMH2"/>
<feature type="domain" description="Polymerase/histidinol phosphatase N-terminal" evidence="1">
    <location>
        <begin position="3"/>
        <end position="68"/>
    </location>
</feature>
<evidence type="ECO:0000313" key="3">
    <source>
        <dbReference type="Proteomes" id="UP000662088"/>
    </source>
</evidence>
<dbReference type="Gene3D" id="3.20.20.140">
    <property type="entry name" value="Metal-dependent hydrolases"/>
    <property type="match status" value="1"/>
</dbReference>
<accession>A0A8I0DMH2</accession>
<evidence type="ECO:0000259" key="1">
    <source>
        <dbReference type="SMART" id="SM00481"/>
    </source>
</evidence>
<sequence length="278" mass="32060">MLADLHMHSYYSDGTMSPREIVEDAKKRNVQLIAITDHNVLDSYTELKEAAEEFGINVIRGVEIDARFEDIVVHILAYNFQDNEKLFNLVHKAKNELLQTSIELIKRMENDYENISSEDYEAYDYDRRKGGWKGIHYLFDRGITSELFEGVKYYGQYKCGHEYFDYPTVEEVIDAVHEANGYVVLAHPCNYYKNNTKEEVLEKLEKFKSIGIDGVECYYPANSEMMTETCIEFCKNNNMIITVGSDSHGDFGAVSKGIEYYIGAVKKDSSELNLKDMI</sequence>
<dbReference type="GO" id="GO:0035312">
    <property type="term" value="F:5'-3' DNA exonuclease activity"/>
    <property type="evidence" value="ECO:0007669"/>
    <property type="project" value="TreeGrafter"/>
</dbReference>
<dbReference type="InterPro" id="IPR052018">
    <property type="entry name" value="PHP_domain"/>
</dbReference>
<dbReference type="Proteomes" id="UP000662088">
    <property type="component" value="Unassembled WGS sequence"/>
</dbReference>
<organism evidence="2 3">
    <name type="scientific">Clostridium lentum</name>
    <dbReference type="NCBI Taxonomy" id="2763037"/>
    <lineage>
        <taxon>Bacteria</taxon>
        <taxon>Bacillati</taxon>
        <taxon>Bacillota</taxon>
        <taxon>Clostridia</taxon>
        <taxon>Eubacteriales</taxon>
        <taxon>Clostridiaceae</taxon>
        <taxon>Clostridium</taxon>
    </lineage>
</organism>
<protein>
    <submittedName>
        <fullName evidence="2">PHP domain-containing protein</fullName>
    </submittedName>
</protein>
<gene>
    <name evidence="2" type="ORF">H8R92_01370</name>
</gene>
<dbReference type="EMBL" id="JACOOQ010000001">
    <property type="protein sequence ID" value="MBC5639100.1"/>
    <property type="molecule type" value="Genomic_DNA"/>
</dbReference>
<dbReference type="RefSeq" id="WP_186834486.1">
    <property type="nucleotide sequence ID" value="NZ_JACOOQ010000001.1"/>
</dbReference>
<proteinExistence type="predicted"/>
<dbReference type="SMART" id="SM00481">
    <property type="entry name" value="POLIIIAc"/>
    <property type="match status" value="1"/>
</dbReference>
<name>A0A8I0DMH2_9CLOT</name>